<evidence type="ECO:0000313" key="4">
    <source>
        <dbReference type="EMBL" id="TMQ62203.1"/>
    </source>
</evidence>
<feature type="transmembrane region" description="Helical" evidence="1">
    <location>
        <begin position="21"/>
        <end position="41"/>
    </location>
</feature>
<feature type="transmembrane region" description="Helical" evidence="1">
    <location>
        <begin position="170"/>
        <end position="192"/>
    </location>
</feature>
<dbReference type="AlphaFoldDB" id="A0A538TEZ7"/>
<dbReference type="Pfam" id="PF11893">
    <property type="entry name" value="DUF3413"/>
    <property type="match status" value="1"/>
</dbReference>
<evidence type="ECO:0000259" key="2">
    <source>
        <dbReference type="Pfam" id="PF00884"/>
    </source>
</evidence>
<keyword evidence="1" id="KW-1133">Transmembrane helix</keyword>
<sequence>MNHFVEPRLTPGAWLRSRLEAYVLVLTVVALHVPFLALPLLRDVGGATSGALGYTYVLCVILGWYALILTVVVSLVFLLSFTIRRVALVASGVLLALALYYLMIDSVVFDVYKFHVDAFWFNYLLTDFEGLGVPPSVIATALVALLGAGLLEVGLFYLARRLQRRGRIAAGFAATVIVAFGVGQAIHIIAYYKSDGRIVGVTPRLPYYSPITSHKQGARYAGLLPSGHGSDAFSTAQEPAGELRYPLRPVPCIVPPGKRPPNIVLLLLESWRYDTMDSLTSPHVDALARRSSLFLHHFSSGNSTPSGVFGLFYGIHPTYWSAVKASSEQIDNPLFIDMLQANHYGLGIFADSHFGRHKIKDTVFRGIPVEEKFAGGSADAKDADLNRHMLAFIDAQHAQRRPFFAFAFYKSTHYSYSYPADRAVFQPAKDLNIALAGRASEARAYFNDYRNSVHYVDDLIGDVVAHLDSLGLMDETIIIVTSDHGEEFDDNHARYWGHGSNFTQFQTKVPMVMYMPGRAPRRVNETTTHVDVPTTLIEEICGATDVRDFSNGYDLFRPLPKERPIVMTSYVNHAFMLGDDVFVVFPMYVQRYKVYDVKARAAPPSSELMRIAMEEVTRFNGQPVAGERRAATVTGTH</sequence>
<evidence type="ECO:0000259" key="3">
    <source>
        <dbReference type="Pfam" id="PF11893"/>
    </source>
</evidence>
<protein>
    <submittedName>
        <fullName evidence="4">DUF3413 domain-containing protein</fullName>
    </submittedName>
</protein>
<reference evidence="4 5" key="1">
    <citation type="journal article" date="2019" name="Nat. Microbiol.">
        <title>Mediterranean grassland soil C-N compound turnover is dependent on rainfall and depth, and is mediated by genomically divergent microorganisms.</title>
        <authorList>
            <person name="Diamond S."/>
            <person name="Andeer P.F."/>
            <person name="Li Z."/>
            <person name="Crits-Christoph A."/>
            <person name="Burstein D."/>
            <person name="Anantharaman K."/>
            <person name="Lane K.R."/>
            <person name="Thomas B.C."/>
            <person name="Pan C."/>
            <person name="Northen T.R."/>
            <person name="Banfield J.F."/>
        </authorList>
    </citation>
    <scope>NUCLEOTIDE SEQUENCE [LARGE SCALE GENOMIC DNA]</scope>
    <source>
        <strain evidence="4">WS_8</strain>
    </source>
</reference>
<evidence type="ECO:0000256" key="1">
    <source>
        <dbReference type="SAM" id="Phobius"/>
    </source>
</evidence>
<proteinExistence type="predicted"/>
<feature type="transmembrane region" description="Helical" evidence="1">
    <location>
        <begin position="137"/>
        <end position="158"/>
    </location>
</feature>
<organism evidence="4 5">
    <name type="scientific">Eiseniibacteriota bacterium</name>
    <dbReference type="NCBI Taxonomy" id="2212470"/>
    <lineage>
        <taxon>Bacteria</taxon>
        <taxon>Candidatus Eiseniibacteriota</taxon>
    </lineage>
</organism>
<feature type="transmembrane region" description="Helical" evidence="1">
    <location>
        <begin position="53"/>
        <end position="79"/>
    </location>
</feature>
<feature type="transmembrane region" description="Helical" evidence="1">
    <location>
        <begin position="86"/>
        <end position="104"/>
    </location>
</feature>
<keyword evidence="1" id="KW-0472">Membrane</keyword>
<dbReference type="Proteomes" id="UP000316609">
    <property type="component" value="Unassembled WGS sequence"/>
</dbReference>
<dbReference type="PIRSF" id="PIRSF004950">
    <property type="entry name" value="Mmb_sulf_HI0842"/>
    <property type="match status" value="1"/>
</dbReference>
<keyword evidence="1" id="KW-0812">Transmembrane</keyword>
<evidence type="ECO:0000313" key="5">
    <source>
        <dbReference type="Proteomes" id="UP000316609"/>
    </source>
</evidence>
<dbReference type="PANTHER" id="PTHR43751">
    <property type="entry name" value="SULFATASE"/>
    <property type="match status" value="1"/>
</dbReference>
<dbReference type="InterPro" id="IPR024588">
    <property type="entry name" value="YejM_N"/>
</dbReference>
<dbReference type="InterPro" id="IPR017850">
    <property type="entry name" value="Alkaline_phosphatase_core_sf"/>
</dbReference>
<feature type="domain" description="Inner membrane protein YejM N-terminal" evidence="3">
    <location>
        <begin position="48"/>
        <end position="252"/>
    </location>
</feature>
<dbReference type="InterPro" id="IPR000917">
    <property type="entry name" value="Sulfatase_N"/>
</dbReference>
<dbReference type="PANTHER" id="PTHR43751:SF3">
    <property type="entry name" value="SULFATASE N-TERMINAL DOMAIN-CONTAINING PROTEIN"/>
    <property type="match status" value="1"/>
</dbReference>
<dbReference type="Pfam" id="PF00884">
    <property type="entry name" value="Sulfatase"/>
    <property type="match status" value="1"/>
</dbReference>
<dbReference type="Gene3D" id="3.40.720.10">
    <property type="entry name" value="Alkaline Phosphatase, subunit A"/>
    <property type="match status" value="1"/>
</dbReference>
<gene>
    <name evidence="4" type="ORF">E6K78_12035</name>
</gene>
<comment type="caution">
    <text evidence="4">The sequence shown here is derived from an EMBL/GenBank/DDBJ whole genome shotgun (WGS) entry which is preliminary data.</text>
</comment>
<dbReference type="EMBL" id="VBOY01000144">
    <property type="protein sequence ID" value="TMQ62203.1"/>
    <property type="molecule type" value="Genomic_DNA"/>
</dbReference>
<name>A0A538TEZ7_UNCEI</name>
<dbReference type="InterPro" id="IPR012159">
    <property type="entry name" value="YejM-like"/>
</dbReference>
<dbReference type="SUPFAM" id="SSF53649">
    <property type="entry name" value="Alkaline phosphatase-like"/>
    <property type="match status" value="1"/>
</dbReference>
<feature type="domain" description="Sulfatase N-terminal" evidence="2">
    <location>
        <begin position="261"/>
        <end position="537"/>
    </location>
</feature>
<accession>A0A538TEZ7</accession>
<dbReference type="CDD" id="cd16148">
    <property type="entry name" value="sulfatase_like"/>
    <property type="match status" value="1"/>
</dbReference>
<dbReference type="InterPro" id="IPR052701">
    <property type="entry name" value="GAG_Ulvan_Degrading_Sulfatases"/>
</dbReference>